<proteinExistence type="predicted"/>
<dbReference type="EMBL" id="BARW01031633">
    <property type="protein sequence ID" value="GAJ04586.1"/>
    <property type="molecule type" value="Genomic_DNA"/>
</dbReference>
<organism evidence="1">
    <name type="scientific">marine sediment metagenome</name>
    <dbReference type="NCBI Taxonomy" id="412755"/>
    <lineage>
        <taxon>unclassified sequences</taxon>
        <taxon>metagenomes</taxon>
        <taxon>ecological metagenomes</taxon>
    </lineage>
</organism>
<dbReference type="AlphaFoldDB" id="X1UXH5"/>
<reference evidence="1" key="1">
    <citation type="journal article" date="2014" name="Front. Microbiol.">
        <title>High frequency of phylogenetically diverse reductive dehalogenase-homologous genes in deep subseafloor sedimentary metagenomes.</title>
        <authorList>
            <person name="Kawai M."/>
            <person name="Futagami T."/>
            <person name="Toyoda A."/>
            <person name="Takaki Y."/>
            <person name="Nishi S."/>
            <person name="Hori S."/>
            <person name="Arai W."/>
            <person name="Tsubouchi T."/>
            <person name="Morono Y."/>
            <person name="Uchiyama I."/>
            <person name="Ito T."/>
            <person name="Fujiyama A."/>
            <person name="Inagaki F."/>
            <person name="Takami H."/>
        </authorList>
    </citation>
    <scope>NUCLEOTIDE SEQUENCE</scope>
    <source>
        <strain evidence="1">Expedition CK06-06</strain>
    </source>
</reference>
<accession>X1UXH5</accession>
<protein>
    <submittedName>
        <fullName evidence="1">Uncharacterized protein</fullName>
    </submittedName>
</protein>
<evidence type="ECO:0000313" key="1">
    <source>
        <dbReference type="EMBL" id="GAJ04586.1"/>
    </source>
</evidence>
<name>X1UXH5_9ZZZZ</name>
<sequence>MTTELDELIQYWKNTLFRHSFLMPPSVQYLVGLTIEHLKELKTLKEA</sequence>
<gene>
    <name evidence="1" type="ORF">S12H4_50262</name>
</gene>
<comment type="caution">
    <text evidence="1">The sequence shown here is derived from an EMBL/GenBank/DDBJ whole genome shotgun (WGS) entry which is preliminary data.</text>
</comment>